<dbReference type="Gene3D" id="3.30.230.70">
    <property type="entry name" value="GHMP Kinase, N-terminal domain"/>
    <property type="match status" value="2"/>
</dbReference>
<dbReference type="GO" id="GO:0000965">
    <property type="term" value="P:mitochondrial RNA 3'-end processing"/>
    <property type="evidence" value="ECO:0007669"/>
    <property type="project" value="TreeGrafter"/>
</dbReference>
<dbReference type="RefSeq" id="XP_007512844.1">
    <property type="nucleotide sequence ID" value="XM_007512782.1"/>
</dbReference>
<dbReference type="GO" id="GO:0008033">
    <property type="term" value="P:tRNA processing"/>
    <property type="evidence" value="ECO:0007669"/>
    <property type="project" value="UniProtKB-KW"/>
</dbReference>
<evidence type="ECO:0000256" key="2">
    <source>
        <dbReference type="ARBA" id="ARBA00012416"/>
    </source>
</evidence>
<dbReference type="NCBIfam" id="NF008805">
    <property type="entry name" value="PRK11824.1"/>
    <property type="match status" value="1"/>
</dbReference>
<keyword evidence="6" id="KW-0548">Nucleotidyltransferase</keyword>
<organism evidence="11 12">
    <name type="scientific">Bathycoccus prasinos</name>
    <dbReference type="NCBI Taxonomy" id="41875"/>
    <lineage>
        <taxon>Eukaryota</taxon>
        <taxon>Viridiplantae</taxon>
        <taxon>Chlorophyta</taxon>
        <taxon>Mamiellophyceae</taxon>
        <taxon>Mamiellales</taxon>
        <taxon>Bathycoccaceae</taxon>
        <taxon>Bathycoccus</taxon>
    </lineage>
</organism>
<dbReference type="GO" id="GO:0006364">
    <property type="term" value="P:rRNA processing"/>
    <property type="evidence" value="ECO:0007669"/>
    <property type="project" value="UniProtKB-KW"/>
</dbReference>
<dbReference type="InterPro" id="IPR020568">
    <property type="entry name" value="Ribosomal_Su5_D2-typ_SF"/>
</dbReference>
<dbReference type="InterPro" id="IPR015848">
    <property type="entry name" value="PNPase_PH_RNA-bd_bac/org-type"/>
</dbReference>
<dbReference type="EMBL" id="FO082273">
    <property type="protein sequence ID" value="CCO17444.1"/>
    <property type="molecule type" value="Genomic_DNA"/>
</dbReference>
<dbReference type="GO" id="GO:0005829">
    <property type="term" value="C:cytosol"/>
    <property type="evidence" value="ECO:0007669"/>
    <property type="project" value="TreeGrafter"/>
</dbReference>
<gene>
    <name evidence="11" type="ORF">Bathy06g02660</name>
</gene>
<dbReference type="InterPro" id="IPR015847">
    <property type="entry name" value="ExoRNase_PH_dom2"/>
</dbReference>
<sequence length="530" mass="57095">MSCHPGTTSRVMVATSASTSSSQKCVFADRRRQKFSSIGERKRRIRCLSVRGGHCDVDDGYVGGSAVRHPKSVTVKLGESSIKIETQKVGAQANGAVVCTEGETVLYSTVCAARELSADGGWVPLTVNYTERFSAAGKFSGGFKKRDGTLKEGETLKSRIVDRPIRPLIPKGFGYETQILEWVLSYDNERTTDALAICAASAALAVSDVPMKTPVMGCRVGYIDGKFVANPTKSEMEQSRLDLVMAGTKEAVLMIEGFGDFLTTEEMISGIACGQEEIARAAKEIEAWAKEVGKEKMGGDMLIQTPEGIDEKVQALVAEDLKEAMLIPIKKVRGKAIGELRQKAVDALKKDENGENGFDSAQVVQACGRIESAALREAIRTNGRRQDGRKLTHIRPIVAECGVLPRTHGSALFTRGETQCYSVATLGGKSDGQRVDDALEDADDKRFMLHYFFPPSSVGECGRVGGANRREIGHGNLAERALLPIIPNDDDFPFTIKIESTVTESNGSSSMATVCGGCLALQDAGVPIKR</sequence>
<keyword evidence="12" id="KW-1185">Reference proteome</keyword>
<dbReference type="InterPro" id="IPR036345">
    <property type="entry name" value="ExoRNase_PH_dom2_sf"/>
</dbReference>
<dbReference type="NCBIfam" id="TIGR03591">
    <property type="entry name" value="polynuc_phos"/>
    <property type="match status" value="1"/>
</dbReference>
<dbReference type="Proteomes" id="UP000198341">
    <property type="component" value="Chromosome 6"/>
</dbReference>
<evidence type="ECO:0000256" key="6">
    <source>
        <dbReference type="ARBA" id="ARBA00022695"/>
    </source>
</evidence>
<dbReference type="InterPro" id="IPR001247">
    <property type="entry name" value="ExoRNase_PH_dom1"/>
</dbReference>
<dbReference type="GO" id="GO:0000958">
    <property type="term" value="P:mitochondrial mRNA catabolic process"/>
    <property type="evidence" value="ECO:0007669"/>
    <property type="project" value="TreeGrafter"/>
</dbReference>
<dbReference type="AlphaFoldDB" id="K8EHH9"/>
<dbReference type="GO" id="GO:0009570">
    <property type="term" value="C:chloroplast stroma"/>
    <property type="evidence" value="ECO:0007669"/>
    <property type="project" value="TreeGrafter"/>
</dbReference>
<dbReference type="OrthoDB" id="437922at2759"/>
<keyword evidence="3" id="KW-0698">rRNA processing</keyword>
<dbReference type="Pfam" id="PF03725">
    <property type="entry name" value="RNase_PH_C"/>
    <property type="match status" value="1"/>
</dbReference>
<dbReference type="SUPFAM" id="SSF54211">
    <property type="entry name" value="Ribosomal protein S5 domain 2-like"/>
    <property type="match status" value="2"/>
</dbReference>
<dbReference type="GO" id="GO:0000175">
    <property type="term" value="F:3'-5'-RNA exonuclease activity"/>
    <property type="evidence" value="ECO:0007669"/>
    <property type="project" value="TreeGrafter"/>
</dbReference>
<dbReference type="InterPro" id="IPR027408">
    <property type="entry name" value="PNPase/RNase_PH_dom_sf"/>
</dbReference>
<dbReference type="Pfam" id="PF03726">
    <property type="entry name" value="PNPase"/>
    <property type="match status" value="1"/>
</dbReference>
<dbReference type="SUPFAM" id="SSF55666">
    <property type="entry name" value="Ribonuclease PH domain 2-like"/>
    <property type="match status" value="1"/>
</dbReference>
<feature type="domain" description="Polyribonucleotide nucleotidyltransferase RNA-binding" evidence="10">
    <location>
        <begin position="309"/>
        <end position="390"/>
    </location>
</feature>
<name>K8EHH9_9CHLO</name>
<accession>K8EHH9</accession>
<feature type="domain" description="Exoribonuclease phosphorolytic" evidence="8">
    <location>
        <begin position="82"/>
        <end position="210"/>
    </location>
</feature>
<evidence type="ECO:0000256" key="3">
    <source>
        <dbReference type="ARBA" id="ARBA00022552"/>
    </source>
</evidence>
<dbReference type="GO" id="GO:0004654">
    <property type="term" value="F:polyribonucleotide nucleotidyltransferase activity"/>
    <property type="evidence" value="ECO:0007669"/>
    <property type="project" value="UniProtKB-EC"/>
</dbReference>
<dbReference type="PANTHER" id="PTHR11252">
    <property type="entry name" value="POLYRIBONUCLEOTIDE NUCLEOTIDYLTRANSFERASE"/>
    <property type="match status" value="1"/>
</dbReference>
<keyword evidence="4" id="KW-0808">Transferase</keyword>
<feature type="domain" description="Exoribonuclease phosphorolytic" evidence="8">
    <location>
        <begin position="394"/>
        <end position="527"/>
    </location>
</feature>
<evidence type="ECO:0000256" key="5">
    <source>
        <dbReference type="ARBA" id="ARBA00022694"/>
    </source>
</evidence>
<dbReference type="GO" id="GO:0003723">
    <property type="term" value="F:RNA binding"/>
    <property type="evidence" value="ECO:0007669"/>
    <property type="project" value="UniProtKB-KW"/>
</dbReference>
<keyword evidence="5" id="KW-0819">tRNA processing</keyword>
<dbReference type="EC" id="2.7.7.8" evidence="2"/>
<evidence type="ECO:0000256" key="7">
    <source>
        <dbReference type="ARBA" id="ARBA00022884"/>
    </source>
</evidence>
<dbReference type="PANTHER" id="PTHR11252:SF0">
    <property type="entry name" value="POLYRIBONUCLEOTIDE NUCLEOTIDYLTRANSFERASE 1, MITOCHONDRIAL"/>
    <property type="match status" value="1"/>
</dbReference>
<dbReference type="eggNOG" id="KOG1067">
    <property type="taxonomic scope" value="Eukaryota"/>
</dbReference>
<keyword evidence="7" id="KW-0694">RNA-binding</keyword>
<evidence type="ECO:0000256" key="1">
    <source>
        <dbReference type="ARBA" id="ARBA00007404"/>
    </source>
</evidence>
<dbReference type="KEGG" id="bpg:Bathy06g02660"/>
<proteinExistence type="inferred from homology"/>
<dbReference type="SUPFAM" id="SSF46915">
    <property type="entry name" value="Polynucleotide phosphorylase/guanosine pentaphosphate synthase (PNPase/GPSI), domain 3"/>
    <property type="match status" value="1"/>
</dbReference>
<dbReference type="InterPro" id="IPR036456">
    <property type="entry name" value="PNPase_PH_RNA-bd_sf"/>
</dbReference>
<evidence type="ECO:0000313" key="12">
    <source>
        <dbReference type="Proteomes" id="UP000198341"/>
    </source>
</evidence>
<evidence type="ECO:0000259" key="9">
    <source>
        <dbReference type="Pfam" id="PF03725"/>
    </source>
</evidence>
<dbReference type="FunFam" id="3.30.230.70:FF:000001">
    <property type="entry name" value="Polyribonucleotide nucleotidyltransferase"/>
    <property type="match status" value="1"/>
</dbReference>
<feature type="domain" description="Exoribonuclease phosphorolytic" evidence="9">
    <location>
        <begin position="214"/>
        <end position="276"/>
    </location>
</feature>
<reference evidence="11 12" key="1">
    <citation type="submission" date="2011-10" db="EMBL/GenBank/DDBJ databases">
        <authorList>
            <person name="Genoscope - CEA"/>
        </authorList>
    </citation>
    <scope>NUCLEOTIDE SEQUENCE [LARGE SCALE GENOMIC DNA]</scope>
    <source>
        <strain evidence="11 12">RCC 1105</strain>
    </source>
</reference>
<dbReference type="STRING" id="41875.K8EHH9"/>
<evidence type="ECO:0000259" key="10">
    <source>
        <dbReference type="Pfam" id="PF03726"/>
    </source>
</evidence>
<evidence type="ECO:0000256" key="4">
    <source>
        <dbReference type="ARBA" id="ARBA00022679"/>
    </source>
</evidence>
<evidence type="ECO:0000259" key="8">
    <source>
        <dbReference type="Pfam" id="PF01138"/>
    </source>
</evidence>
<comment type="similarity">
    <text evidence="1">Belongs to the polyribonucleotide nucleotidyltransferase family.</text>
</comment>
<dbReference type="GO" id="GO:0005739">
    <property type="term" value="C:mitochondrion"/>
    <property type="evidence" value="ECO:0007669"/>
    <property type="project" value="TreeGrafter"/>
</dbReference>
<dbReference type="Pfam" id="PF01138">
    <property type="entry name" value="RNase_PH"/>
    <property type="match status" value="2"/>
</dbReference>
<protein>
    <recommendedName>
        <fullName evidence="2">polyribonucleotide nucleotidyltransferase</fullName>
        <ecNumber evidence="2">2.7.7.8</ecNumber>
    </recommendedName>
</protein>
<dbReference type="GeneID" id="19015246"/>
<evidence type="ECO:0000313" key="11">
    <source>
        <dbReference type="EMBL" id="CCO17444.1"/>
    </source>
</evidence>
<dbReference type="InterPro" id="IPR012162">
    <property type="entry name" value="PNPase"/>
</dbReference>